<dbReference type="InterPro" id="IPR030458">
    <property type="entry name" value="Glyco_hydro_31_AS"/>
</dbReference>
<evidence type="ECO:0000313" key="1">
    <source>
        <dbReference type="EMBL" id="KZV57324.1"/>
    </source>
</evidence>
<evidence type="ECO:0000313" key="2">
    <source>
        <dbReference type="Proteomes" id="UP000250235"/>
    </source>
</evidence>
<keyword evidence="2" id="KW-1185">Reference proteome</keyword>
<accession>A0A2Z7DDD2</accession>
<dbReference type="PROSITE" id="PS00129">
    <property type="entry name" value="GLYCOSYL_HYDROL_F31_1"/>
    <property type="match status" value="1"/>
</dbReference>
<protein>
    <submittedName>
        <fullName evidence="1">Uncharacterized protein</fullName>
    </submittedName>
</protein>
<sequence length="458" mass="52665">MEELKPKLGQQQWSRIQDTSFGIWLDMSELAISSRRLDFILNRVDINSCSLIVGDDIMIPLIPNNFSVVLGLHSIGQQVDLDLRMESAFLARQFGGQMGKAKRATIWCAEKVKIVDDTQSKKSETIYHSRCFHTSFRDAMEELKPKLGQQQWSRIQDTSFGIWLDMSELAISSRRLDFILNRVDINSCSLIVGDDIMIPLIPNNFSVVLGLHSIGQQVDLDLRMESAFLARQFGGQMGKAKRATIYTLKFSTMVGEMLHFSFFMRGIRDSGSKTYVDGCTFGLIAWVYERVPSLGVRRSLVMFPRLFPWVNSKIPLNVAKAELSLKSIDSKKDKLRILVHENDKSPVPSELQQYMNRTDYYGHDEATKEEKKLLTTFMREMICKIFMRLEQRESNRKFHTIGEYGFFIASLTCSTREAERGTIYKMQIHHFSHERNVALVSTRVRGFGKEIPNFEFDA</sequence>
<proteinExistence type="predicted"/>
<dbReference type="Proteomes" id="UP000250235">
    <property type="component" value="Unassembled WGS sequence"/>
</dbReference>
<gene>
    <name evidence="1" type="ORF">F511_38949</name>
</gene>
<reference evidence="1 2" key="1">
    <citation type="journal article" date="2015" name="Proc. Natl. Acad. Sci. U.S.A.">
        <title>The resurrection genome of Boea hygrometrica: A blueprint for survival of dehydration.</title>
        <authorList>
            <person name="Xiao L."/>
            <person name="Yang G."/>
            <person name="Zhang L."/>
            <person name="Yang X."/>
            <person name="Zhao S."/>
            <person name="Ji Z."/>
            <person name="Zhou Q."/>
            <person name="Hu M."/>
            <person name="Wang Y."/>
            <person name="Chen M."/>
            <person name="Xu Y."/>
            <person name="Jin H."/>
            <person name="Xiao X."/>
            <person name="Hu G."/>
            <person name="Bao F."/>
            <person name="Hu Y."/>
            <person name="Wan P."/>
            <person name="Li L."/>
            <person name="Deng X."/>
            <person name="Kuang T."/>
            <person name="Xiang C."/>
            <person name="Zhu J.K."/>
            <person name="Oliver M.J."/>
            <person name="He Y."/>
        </authorList>
    </citation>
    <scope>NUCLEOTIDE SEQUENCE [LARGE SCALE GENOMIC DNA]</scope>
    <source>
        <strain evidence="2">cv. XS01</strain>
    </source>
</reference>
<dbReference type="AlphaFoldDB" id="A0A2Z7DDD2"/>
<dbReference type="EMBL" id="KQ987335">
    <property type="protein sequence ID" value="KZV57324.1"/>
    <property type="molecule type" value="Genomic_DNA"/>
</dbReference>
<organism evidence="1 2">
    <name type="scientific">Dorcoceras hygrometricum</name>
    <dbReference type="NCBI Taxonomy" id="472368"/>
    <lineage>
        <taxon>Eukaryota</taxon>
        <taxon>Viridiplantae</taxon>
        <taxon>Streptophyta</taxon>
        <taxon>Embryophyta</taxon>
        <taxon>Tracheophyta</taxon>
        <taxon>Spermatophyta</taxon>
        <taxon>Magnoliopsida</taxon>
        <taxon>eudicotyledons</taxon>
        <taxon>Gunneridae</taxon>
        <taxon>Pentapetalae</taxon>
        <taxon>asterids</taxon>
        <taxon>lamiids</taxon>
        <taxon>Lamiales</taxon>
        <taxon>Gesneriaceae</taxon>
        <taxon>Didymocarpoideae</taxon>
        <taxon>Trichosporeae</taxon>
        <taxon>Loxocarpinae</taxon>
        <taxon>Dorcoceras</taxon>
    </lineage>
</organism>
<name>A0A2Z7DDD2_9LAMI</name>